<gene>
    <name evidence="2" type="ORF">E6K71_05545</name>
</gene>
<evidence type="ECO:0000313" key="3">
    <source>
        <dbReference type="Proteomes" id="UP000316292"/>
    </source>
</evidence>
<dbReference type="EMBL" id="VBOR01000061">
    <property type="protein sequence ID" value="TMQ49076.1"/>
    <property type="molecule type" value="Genomic_DNA"/>
</dbReference>
<evidence type="ECO:0000256" key="1">
    <source>
        <dbReference type="SAM" id="MobiDB-lite"/>
    </source>
</evidence>
<sequence>MNPHWIHLGQGRGDYLVEFVSVGAGRGAYADTAATDGGHFYHFMGTSLGSYAPGRSLPSPNDRRLVDVGGSARLFQAIRLEAEGARSGLDRNALSSLDDGDNAGNAVRLGASLDPRPLSIGGRGLGSLRASGSFRSRDDRFTTMDRLDPVFENERWNQAGGTGGERRGEFALQYDPGSNLSLHGGLGKRDLTGGSSSLRRALAADVRGALAGAVRWEGSRNSLGQESGLRDRFDLDLARTRGFVTPRVRVLDERVVHQEGDSIPERRSREWNLGTGVAPARQVALRASYGERLDRRANAALDWTRTRAATWEAGLSARSRASLSVEMGWTRRRVSDSGGIQASDLAQMALLAGAPGSAFTSELRYDATQLREPRVIRRVVPVDSGTGSYDAFGNPRYRGDYQVVTETGAAVPRTRANVQLRLDAFPGRSATAAPSPSFWRAWGGTTFLRLETYSTLALGDPRNAIDPRHYLDASATIRGNVSARQSLEYAPRGARFDLRAEGGFRRDRTGEFENLRVVRDAHDGTLRVRNPMWGGTRLTTSATVDGSTEDSRRTDTGARFGSRIRGRGLDLELARPLNAAWSVSLIGRGRQDRDRSRGGTQEVLAAGPSARCASGGKLRLDGRALWAHTSQRGVYQPGQYFIPPYLGNHLDYDFLGDYRLRDQVSLSLSWNGQLAAGRTAVYTGRFELRSYF</sequence>
<dbReference type="Proteomes" id="UP000316292">
    <property type="component" value="Unassembled WGS sequence"/>
</dbReference>
<organism evidence="2 3">
    <name type="scientific">Eiseniibacteriota bacterium</name>
    <dbReference type="NCBI Taxonomy" id="2212470"/>
    <lineage>
        <taxon>Bacteria</taxon>
        <taxon>Candidatus Eiseniibacteriota</taxon>
    </lineage>
</organism>
<protein>
    <submittedName>
        <fullName evidence="2">Uncharacterized protein</fullName>
    </submittedName>
</protein>
<feature type="compositionally biased region" description="Polar residues" evidence="1">
    <location>
        <begin position="537"/>
        <end position="546"/>
    </location>
</feature>
<feature type="region of interest" description="Disordered" evidence="1">
    <location>
        <begin position="537"/>
        <end position="559"/>
    </location>
</feature>
<proteinExistence type="predicted"/>
<reference evidence="2 3" key="1">
    <citation type="journal article" date="2019" name="Nat. Microbiol.">
        <title>Mediterranean grassland soil C-N compound turnover is dependent on rainfall and depth, and is mediated by genomically divergent microorganisms.</title>
        <authorList>
            <person name="Diamond S."/>
            <person name="Andeer P.F."/>
            <person name="Li Z."/>
            <person name="Crits-Christoph A."/>
            <person name="Burstein D."/>
            <person name="Anantharaman K."/>
            <person name="Lane K.R."/>
            <person name="Thomas B.C."/>
            <person name="Pan C."/>
            <person name="Northen T.R."/>
            <person name="Banfield J.F."/>
        </authorList>
    </citation>
    <scope>NUCLEOTIDE SEQUENCE [LARGE SCALE GENOMIC DNA]</scope>
    <source>
        <strain evidence="2">WS_1</strain>
    </source>
</reference>
<accession>A0A538SCI8</accession>
<dbReference type="AlphaFoldDB" id="A0A538SCI8"/>
<evidence type="ECO:0000313" key="2">
    <source>
        <dbReference type="EMBL" id="TMQ49076.1"/>
    </source>
</evidence>
<comment type="caution">
    <text evidence="2">The sequence shown here is derived from an EMBL/GenBank/DDBJ whole genome shotgun (WGS) entry which is preliminary data.</text>
</comment>
<name>A0A538SCI8_UNCEI</name>